<proteinExistence type="predicted"/>
<protein>
    <recommendedName>
        <fullName evidence="3">Nitroreductase domain-containing protein</fullName>
    </recommendedName>
</protein>
<organism evidence="1 2">
    <name type="scientific">Effusibacillus dendaii</name>
    <dbReference type="NCBI Taxonomy" id="2743772"/>
    <lineage>
        <taxon>Bacteria</taxon>
        <taxon>Bacillati</taxon>
        <taxon>Bacillota</taxon>
        <taxon>Bacilli</taxon>
        <taxon>Bacillales</taxon>
        <taxon>Alicyclobacillaceae</taxon>
        <taxon>Effusibacillus</taxon>
    </lineage>
</organism>
<evidence type="ECO:0000313" key="2">
    <source>
        <dbReference type="Proteomes" id="UP000593802"/>
    </source>
</evidence>
<keyword evidence="2" id="KW-1185">Reference proteome</keyword>
<dbReference type="SUPFAM" id="SSF55469">
    <property type="entry name" value="FMN-dependent nitroreductase-like"/>
    <property type="match status" value="1"/>
</dbReference>
<evidence type="ECO:0008006" key="3">
    <source>
        <dbReference type="Google" id="ProtNLM"/>
    </source>
</evidence>
<evidence type="ECO:0000313" key="1">
    <source>
        <dbReference type="EMBL" id="BCJ86107.1"/>
    </source>
</evidence>
<dbReference type="GO" id="GO:0016491">
    <property type="term" value="F:oxidoreductase activity"/>
    <property type="evidence" value="ECO:0007669"/>
    <property type="project" value="InterPro"/>
</dbReference>
<dbReference type="RefSeq" id="WP_200760144.1">
    <property type="nucleotide sequence ID" value="NZ_AP023366.1"/>
</dbReference>
<dbReference type="KEGG" id="eff:skT53_10920"/>
<gene>
    <name evidence="1" type="ORF">skT53_10920</name>
</gene>
<dbReference type="InterPro" id="IPR000415">
    <property type="entry name" value="Nitroreductase-like"/>
</dbReference>
<name>A0A7I8D7W4_9BACL</name>
<sequence length="71" mass="8441">MNQHAFTPEEKAAVYRAIYERRDIRSFLPDPIEEEVPLQIQGCLDNSVSRMKPPDDFQIFRFRFQISLLLL</sequence>
<dbReference type="Proteomes" id="UP000593802">
    <property type="component" value="Chromosome"/>
</dbReference>
<dbReference type="EMBL" id="AP023366">
    <property type="protein sequence ID" value="BCJ86107.1"/>
    <property type="molecule type" value="Genomic_DNA"/>
</dbReference>
<accession>A0A7I8D7W4</accession>
<reference evidence="1 2" key="1">
    <citation type="submission" date="2020-08" db="EMBL/GenBank/DDBJ databases">
        <title>Complete Genome Sequence of Effusibacillus dendaii Strain skT53, Isolated from Farmland soil.</title>
        <authorList>
            <person name="Konishi T."/>
            <person name="Kawasaki H."/>
        </authorList>
    </citation>
    <scope>NUCLEOTIDE SEQUENCE [LARGE SCALE GENOMIC DNA]</scope>
    <source>
        <strain evidence="2">skT53</strain>
    </source>
</reference>
<dbReference type="AlphaFoldDB" id="A0A7I8D7W4"/>